<proteinExistence type="predicted"/>
<organism evidence="1 2">
    <name type="scientific">Cladophialophora chaetospira</name>
    <dbReference type="NCBI Taxonomy" id="386627"/>
    <lineage>
        <taxon>Eukaryota</taxon>
        <taxon>Fungi</taxon>
        <taxon>Dikarya</taxon>
        <taxon>Ascomycota</taxon>
        <taxon>Pezizomycotina</taxon>
        <taxon>Eurotiomycetes</taxon>
        <taxon>Chaetothyriomycetidae</taxon>
        <taxon>Chaetothyriales</taxon>
        <taxon>Herpotrichiellaceae</taxon>
        <taxon>Cladophialophora</taxon>
    </lineage>
</organism>
<dbReference type="Proteomes" id="UP001172673">
    <property type="component" value="Unassembled WGS sequence"/>
</dbReference>
<comment type="caution">
    <text evidence="1">The sequence shown here is derived from an EMBL/GenBank/DDBJ whole genome shotgun (WGS) entry which is preliminary data.</text>
</comment>
<name>A0AA38XMV4_9EURO</name>
<dbReference type="EMBL" id="JAPDRK010000001">
    <property type="protein sequence ID" value="KAJ9616425.1"/>
    <property type="molecule type" value="Genomic_DNA"/>
</dbReference>
<evidence type="ECO:0000313" key="1">
    <source>
        <dbReference type="EMBL" id="KAJ9616425.1"/>
    </source>
</evidence>
<sequence>MTTSMALAEAVMHMRLSEVARTCDKKESQPASAAPQDHVMATTNDGFQPRSQAPSFLNLPLEIRLQIYQNLYLNSVDGEGSWKDKDLQYRMDISTARTALRRVSKKLSRPPAIMLKRSKGELRPSWARIKGLPALAPLKEGYIEVSQEWDPIFFLTAKIVVNNPKGHYQWSCIAENALQYALDGKDDEAQRLWSTVYGRGTELRKPANPGLMPSLNFDFGFLRTVSQHVLQNVRKMRYDYSHQRALGIGEECSRRNLNDLRYFATAIGRRYGQLEALEEITVSVPFFQDTNHMELMSILRGEVPWGRSNEDEKMRNSVQACFQSASGLDASKGWTAERRIRYEDKGTRESDYWGRVLIVQKVQILGGELVFGKAPQHVAYALKG</sequence>
<dbReference type="AlphaFoldDB" id="A0AA38XMV4"/>
<gene>
    <name evidence="1" type="ORF">H2200_000143</name>
</gene>
<evidence type="ECO:0000313" key="2">
    <source>
        <dbReference type="Proteomes" id="UP001172673"/>
    </source>
</evidence>
<keyword evidence="2" id="KW-1185">Reference proteome</keyword>
<reference evidence="1" key="1">
    <citation type="submission" date="2022-10" db="EMBL/GenBank/DDBJ databases">
        <title>Culturing micro-colonial fungi from biological soil crusts in the Mojave desert and describing Neophaeococcomyces mojavensis, and introducing the new genera and species Taxawa tesnikishii.</title>
        <authorList>
            <person name="Kurbessoian T."/>
            <person name="Stajich J.E."/>
        </authorList>
    </citation>
    <scope>NUCLEOTIDE SEQUENCE</scope>
    <source>
        <strain evidence="1">TK_41</strain>
    </source>
</reference>
<accession>A0AA38XMV4</accession>
<protein>
    <submittedName>
        <fullName evidence="1">Uncharacterized protein</fullName>
    </submittedName>
</protein>